<accession>A0ACC7P1U8</accession>
<dbReference type="Proteomes" id="UP001631969">
    <property type="component" value="Unassembled WGS sequence"/>
</dbReference>
<evidence type="ECO:0000313" key="2">
    <source>
        <dbReference type="Proteomes" id="UP001631969"/>
    </source>
</evidence>
<name>A0ACC7P1U8_9BACL</name>
<proteinExistence type="predicted"/>
<dbReference type="EMBL" id="JBJURJ010000016">
    <property type="protein sequence ID" value="MFM9331018.1"/>
    <property type="molecule type" value="Genomic_DNA"/>
</dbReference>
<evidence type="ECO:0000313" key="1">
    <source>
        <dbReference type="EMBL" id="MFM9331018.1"/>
    </source>
</evidence>
<protein>
    <submittedName>
        <fullName evidence="1">Metallophosphoesterase</fullName>
    </submittedName>
</protein>
<comment type="caution">
    <text evidence="1">The sequence shown here is derived from an EMBL/GenBank/DDBJ whole genome shotgun (WGS) entry which is preliminary data.</text>
</comment>
<keyword evidence="2" id="KW-1185">Reference proteome</keyword>
<organism evidence="1 2">
    <name type="scientific">Paenibacillus mesotrionivorans</name>
    <dbReference type="NCBI Taxonomy" id="3160968"/>
    <lineage>
        <taxon>Bacteria</taxon>
        <taxon>Bacillati</taxon>
        <taxon>Bacillota</taxon>
        <taxon>Bacilli</taxon>
        <taxon>Bacillales</taxon>
        <taxon>Paenibacillaceae</taxon>
        <taxon>Paenibacillus</taxon>
    </lineage>
</organism>
<gene>
    <name evidence="1" type="ORF">ACI1P1_22250</name>
</gene>
<reference evidence="1" key="1">
    <citation type="submission" date="2024-12" db="EMBL/GenBank/DDBJ databases">
        <authorList>
            <person name="Wu N."/>
        </authorList>
    </citation>
    <scope>NUCLEOTIDE SEQUENCE</scope>
    <source>
        <strain evidence="1">P15</strain>
    </source>
</reference>
<sequence length="369" mass="41000">MFIVIGLVMLAVYGLLVFYIGASGWRWMRPAVPGWFKWVYAVVLGFLAISFILGRFVPHADVLGVIGSYWLAVFSLLLMILPVVHLTLLVLRLTALPRRMAQKWAGILTLAVLVGIMAYGSYNAYNPVVRQYDIRIPKKSAGLEQLNVVMASDMHFGLLSGTAHAERMVKEINALQPDLVLYPGDIIDDDLDAFVRRGFGGILKQVEAKYGVYATLGNHDTNPGAMDELIRALEDSGMRVLYDESVTVADQLTLVGRKDKTDKDRAALEELLRGTAKNFPLILLDHQPYELDAAKDNGIDLMLSGHTHRGQIAPAQFITRRIYENDWGHLIKGEFDSVVSSGYGFWGPPIRTGSRSEIVQLHITFAGEL</sequence>